<name>A0A9N9BK94_9GLOM</name>
<sequence length="43" mass="5010">MWLELVCQDQVLPPTMTLSTIKSHIWKTGGDITMTYRLRMKSV</sequence>
<reference evidence="1" key="1">
    <citation type="submission" date="2021-06" db="EMBL/GenBank/DDBJ databases">
        <authorList>
            <person name="Kallberg Y."/>
            <person name="Tangrot J."/>
            <person name="Rosling A."/>
        </authorList>
    </citation>
    <scope>NUCLEOTIDE SEQUENCE</scope>
    <source>
        <strain evidence="1">AZ414A</strain>
    </source>
</reference>
<gene>
    <name evidence="1" type="ORF">DEBURN_LOCUS8079</name>
</gene>
<accession>A0A9N9BK94</accession>
<dbReference type="InterPro" id="IPR021772">
    <property type="entry name" value="WDR48/Bun107"/>
</dbReference>
<dbReference type="Proteomes" id="UP000789706">
    <property type="component" value="Unassembled WGS sequence"/>
</dbReference>
<evidence type="ECO:0000313" key="1">
    <source>
        <dbReference type="EMBL" id="CAG8570966.1"/>
    </source>
</evidence>
<comment type="caution">
    <text evidence="1">The sequence shown here is derived from an EMBL/GenBank/DDBJ whole genome shotgun (WGS) entry which is preliminary data.</text>
</comment>
<keyword evidence="2" id="KW-1185">Reference proteome</keyword>
<protein>
    <submittedName>
        <fullName evidence="1">4002_t:CDS:1</fullName>
    </submittedName>
</protein>
<dbReference type="AlphaFoldDB" id="A0A9N9BK94"/>
<organism evidence="1 2">
    <name type="scientific">Diversispora eburnea</name>
    <dbReference type="NCBI Taxonomy" id="1213867"/>
    <lineage>
        <taxon>Eukaryota</taxon>
        <taxon>Fungi</taxon>
        <taxon>Fungi incertae sedis</taxon>
        <taxon>Mucoromycota</taxon>
        <taxon>Glomeromycotina</taxon>
        <taxon>Glomeromycetes</taxon>
        <taxon>Diversisporales</taxon>
        <taxon>Diversisporaceae</taxon>
        <taxon>Diversispora</taxon>
    </lineage>
</organism>
<dbReference type="EMBL" id="CAJVPK010001103">
    <property type="protein sequence ID" value="CAG8570966.1"/>
    <property type="molecule type" value="Genomic_DNA"/>
</dbReference>
<proteinExistence type="predicted"/>
<dbReference type="OrthoDB" id="2421129at2759"/>
<evidence type="ECO:0000313" key="2">
    <source>
        <dbReference type="Proteomes" id="UP000789706"/>
    </source>
</evidence>
<dbReference type="Pfam" id="PF11816">
    <property type="entry name" value="DUF3337"/>
    <property type="match status" value="1"/>
</dbReference>